<dbReference type="PIRSF" id="PIRSF005384">
    <property type="entry name" value="RpiB_LacA_B"/>
    <property type="match status" value="1"/>
</dbReference>
<dbReference type="InterPro" id="IPR051812">
    <property type="entry name" value="SPI_LacAB/RpiB"/>
</dbReference>
<dbReference type="AlphaFoldDB" id="E4TFN7"/>
<feature type="active site" description="Proton donor" evidence="3">
    <location>
        <position position="98"/>
    </location>
</feature>
<evidence type="ECO:0000256" key="1">
    <source>
        <dbReference type="ARBA" id="ARBA00008754"/>
    </source>
</evidence>
<dbReference type="Gene3D" id="3.40.1400.10">
    <property type="entry name" value="Sugar-phosphate isomerase, RpiB/LacA/LacB"/>
    <property type="match status" value="1"/>
</dbReference>
<dbReference type="PANTHER" id="PTHR43732:SF1">
    <property type="entry name" value="RIBOSE 5-PHOSPHATE ISOMERASE"/>
    <property type="match status" value="1"/>
</dbReference>
<feature type="active site" description="Proton acceptor" evidence="3">
    <location>
        <position position="65"/>
    </location>
</feature>
<protein>
    <submittedName>
        <fullName evidence="5">Ribose-5-phosphate isomerase</fullName>
        <ecNumber evidence="5">5.3.1.6</ecNumber>
    </submittedName>
</protein>
<keyword evidence="2 5" id="KW-0413">Isomerase</keyword>
<dbReference type="HOGENOM" id="CLU_091396_4_1_0"/>
<dbReference type="RefSeq" id="WP_013450718.1">
    <property type="nucleotide sequence ID" value="NC_014758.1"/>
</dbReference>
<feature type="binding site" evidence="4">
    <location>
        <position position="132"/>
    </location>
    <ligand>
        <name>D-ribulose 5-phosphate</name>
        <dbReference type="ChEBI" id="CHEBI:58121"/>
    </ligand>
</feature>
<reference evidence="5 6" key="2">
    <citation type="journal article" date="2011" name="Stand. Genomic Sci.">
        <title>Complete genome sequence of Calditerrivibrio nitroreducens type strain (Yu37-1).</title>
        <authorList>
            <person name="Pitluck S."/>
            <person name="Sikorski J."/>
            <person name="Zeytun A."/>
            <person name="Lapidus A."/>
            <person name="Nolan M."/>
            <person name="Lucas S."/>
            <person name="Hammon N."/>
            <person name="Deshpande S."/>
            <person name="Cheng J.F."/>
            <person name="Tapia R."/>
            <person name="Han C."/>
            <person name="Goodwin L."/>
            <person name="Liolios K."/>
            <person name="Pagani I."/>
            <person name="Ivanova N."/>
            <person name="Mavromatis K."/>
            <person name="Pati A."/>
            <person name="Chen A."/>
            <person name="Palaniappan K."/>
            <person name="Hauser L."/>
            <person name="Chang Y.J."/>
            <person name="Jeffries C.D."/>
            <person name="Detter J.C."/>
            <person name="Brambilla E."/>
            <person name="Djao O.D."/>
            <person name="Rohde M."/>
            <person name="Spring S."/>
            <person name="Goker M."/>
            <person name="Woyke T."/>
            <person name="Bristow J."/>
            <person name="Eisen J.A."/>
            <person name="Markowitz V."/>
            <person name="Hugenholtz P."/>
            <person name="Kyrpides N.C."/>
            <person name="Klenk H.P."/>
            <person name="Land M."/>
        </authorList>
    </citation>
    <scope>NUCLEOTIDE SEQUENCE [LARGE SCALE GENOMIC DNA]</scope>
    <source>
        <strain evidence="6">DSM 19672 / NBRC 101217 / Yu37-1</strain>
    </source>
</reference>
<dbReference type="EMBL" id="CP002347">
    <property type="protein sequence ID" value="ADR18505.1"/>
    <property type="molecule type" value="Genomic_DNA"/>
</dbReference>
<organism evidence="5 6">
    <name type="scientific">Calditerrivibrio nitroreducens (strain DSM 19672 / NBRC 101217 / Yu37-1)</name>
    <dbReference type="NCBI Taxonomy" id="768670"/>
    <lineage>
        <taxon>Bacteria</taxon>
        <taxon>Pseudomonadati</taxon>
        <taxon>Deferribacterota</taxon>
        <taxon>Deferribacteres</taxon>
        <taxon>Deferribacterales</taxon>
        <taxon>Calditerrivibrionaceae</taxon>
    </lineage>
</organism>
<comment type="similarity">
    <text evidence="1">Belongs to the LacAB/RpiB family.</text>
</comment>
<dbReference type="Proteomes" id="UP000007039">
    <property type="component" value="Chromosome"/>
</dbReference>
<dbReference type="InterPro" id="IPR036569">
    <property type="entry name" value="RpiB_LacA_LacB_sf"/>
</dbReference>
<feature type="binding site" evidence="4">
    <location>
        <begin position="66"/>
        <end position="70"/>
    </location>
    <ligand>
        <name>D-ribulose 5-phosphate</name>
        <dbReference type="ChEBI" id="CHEBI:58121"/>
    </ligand>
</feature>
<feature type="binding site" evidence="4">
    <location>
        <position position="109"/>
    </location>
    <ligand>
        <name>D-ribulose 5-phosphate</name>
        <dbReference type="ChEBI" id="CHEBI:58121"/>
    </ligand>
</feature>
<gene>
    <name evidence="5" type="ordered locus">Calni_0593</name>
</gene>
<dbReference type="KEGG" id="cni:Calni_0593"/>
<dbReference type="GO" id="GO:0005975">
    <property type="term" value="P:carbohydrate metabolic process"/>
    <property type="evidence" value="ECO:0007669"/>
    <property type="project" value="InterPro"/>
</dbReference>
<sequence length="156" mass="17450">MRISLAADHGGFDLKNSIVSYLMSKHYEVIDLGTFSSESVDYPDFALKAVESILMKEADRAIIMCGSGIGISITANRFPGIRAALCWDPFTAKLSRLHNDANILAMGGRLIGVELAKEIVDTWLSTDFEGGRHERRIAKIDEYAKNFWKKYMEGEK</sequence>
<dbReference type="InterPro" id="IPR004785">
    <property type="entry name" value="RpiB"/>
</dbReference>
<feature type="binding site" evidence="4">
    <location>
        <position position="136"/>
    </location>
    <ligand>
        <name>D-ribulose 5-phosphate</name>
        <dbReference type="ChEBI" id="CHEBI:58121"/>
    </ligand>
</feature>
<feature type="binding site" evidence="4">
    <location>
        <position position="99"/>
    </location>
    <ligand>
        <name>D-ribulose 5-phosphate</name>
        <dbReference type="ChEBI" id="CHEBI:58121"/>
    </ligand>
</feature>
<evidence type="ECO:0000313" key="6">
    <source>
        <dbReference type="Proteomes" id="UP000007039"/>
    </source>
</evidence>
<dbReference type="GO" id="GO:0004751">
    <property type="term" value="F:ribose-5-phosphate isomerase activity"/>
    <property type="evidence" value="ECO:0007669"/>
    <property type="project" value="UniProtKB-EC"/>
</dbReference>
<dbReference type="NCBIfam" id="NF004051">
    <property type="entry name" value="PRK05571.1"/>
    <property type="match status" value="1"/>
</dbReference>
<dbReference type="Pfam" id="PF02502">
    <property type="entry name" value="LacAB_rpiB"/>
    <property type="match status" value="1"/>
</dbReference>
<dbReference type="OrthoDB" id="1778624at2"/>
<dbReference type="PANTHER" id="PTHR43732">
    <property type="entry name" value="RIBOSE 5-PHOSPHATE ISOMERASE-RELATED"/>
    <property type="match status" value="1"/>
</dbReference>
<dbReference type="EC" id="5.3.1.6" evidence="5"/>
<dbReference type="SUPFAM" id="SSF89623">
    <property type="entry name" value="Ribose/Galactose isomerase RpiB/AlsB"/>
    <property type="match status" value="1"/>
</dbReference>
<keyword evidence="6" id="KW-1185">Reference proteome</keyword>
<dbReference type="eggNOG" id="COG0698">
    <property type="taxonomic scope" value="Bacteria"/>
</dbReference>
<dbReference type="STRING" id="768670.Calni_0593"/>
<evidence type="ECO:0000256" key="2">
    <source>
        <dbReference type="ARBA" id="ARBA00023235"/>
    </source>
</evidence>
<feature type="binding site" evidence="4">
    <location>
        <begin position="8"/>
        <end position="9"/>
    </location>
    <ligand>
        <name>D-ribulose 5-phosphate</name>
        <dbReference type="ChEBI" id="CHEBI:58121"/>
    </ligand>
</feature>
<proteinExistence type="inferred from homology"/>
<name>E4TFN7_CALNY</name>
<evidence type="ECO:0000256" key="3">
    <source>
        <dbReference type="PIRSR" id="PIRSR005384-1"/>
    </source>
</evidence>
<reference key="1">
    <citation type="submission" date="2010-11" db="EMBL/GenBank/DDBJ databases">
        <title>The complete genome of chromosome of Calditerrivibrio nitroreducens DSM 19672.</title>
        <authorList>
            <consortium name="US DOE Joint Genome Institute (JGI-PGF)"/>
            <person name="Lucas S."/>
            <person name="Copeland A."/>
            <person name="Lapidus A."/>
            <person name="Bruce D."/>
            <person name="Goodwin L."/>
            <person name="Pitluck S."/>
            <person name="Kyrpides N."/>
            <person name="Mavromatis K."/>
            <person name="Ivanova N."/>
            <person name="Mikhailova N."/>
            <person name="Zeytun A."/>
            <person name="Brettin T."/>
            <person name="Detter J.C."/>
            <person name="Tapia R."/>
            <person name="Han C."/>
            <person name="Land M."/>
            <person name="Hauser L."/>
            <person name="Markowitz V."/>
            <person name="Cheng J.-F."/>
            <person name="Hugenholtz P."/>
            <person name="Woyke T."/>
            <person name="Wu D."/>
            <person name="Spring S."/>
            <person name="Schroeder M."/>
            <person name="Brambilla E."/>
            <person name="Klenk H.-P."/>
            <person name="Eisen J.A."/>
        </authorList>
    </citation>
    <scope>NUCLEOTIDE SEQUENCE [LARGE SCALE GENOMIC DNA]</scope>
    <source>
        <strain>DSM 19672</strain>
    </source>
</reference>
<dbReference type="NCBIfam" id="TIGR01120">
    <property type="entry name" value="rpiB"/>
    <property type="match status" value="1"/>
</dbReference>
<evidence type="ECO:0000313" key="5">
    <source>
        <dbReference type="EMBL" id="ADR18505.1"/>
    </source>
</evidence>
<dbReference type="InterPro" id="IPR003500">
    <property type="entry name" value="RpiB_LacA_LacB"/>
</dbReference>
<dbReference type="NCBIfam" id="TIGR00689">
    <property type="entry name" value="rpiB_lacA_lacB"/>
    <property type="match status" value="1"/>
</dbReference>
<evidence type="ECO:0000256" key="4">
    <source>
        <dbReference type="PIRSR" id="PIRSR005384-2"/>
    </source>
</evidence>
<accession>E4TFN7</accession>